<keyword evidence="5 11" id="KW-0349">Heme</keyword>
<gene>
    <name evidence="13" type="ORF">HAZT_HAZT002781</name>
</gene>
<accession>A0A6A0GS06</accession>
<dbReference type="PRINTS" id="PR00385">
    <property type="entry name" value="P450"/>
</dbReference>
<keyword evidence="12" id="KW-0560">Oxidoreductase</keyword>
<keyword evidence="10" id="KW-0472">Membrane</keyword>
<dbReference type="EMBL" id="JQDR03015838">
    <property type="protein sequence ID" value="KAA0186035.1"/>
    <property type="molecule type" value="Genomic_DNA"/>
</dbReference>
<keyword evidence="6 11" id="KW-0479">Metal-binding</keyword>
<dbReference type="GO" id="GO:0004497">
    <property type="term" value="F:monooxygenase activity"/>
    <property type="evidence" value="ECO:0007669"/>
    <property type="project" value="UniProtKB-KW"/>
</dbReference>
<evidence type="ECO:0000256" key="3">
    <source>
        <dbReference type="ARBA" id="ARBA00004586"/>
    </source>
</evidence>
<evidence type="ECO:0000313" key="13">
    <source>
        <dbReference type="EMBL" id="KAA0186035.1"/>
    </source>
</evidence>
<keyword evidence="9 12" id="KW-0503">Monooxygenase</keyword>
<dbReference type="Proteomes" id="UP000711488">
    <property type="component" value="Unassembled WGS sequence"/>
</dbReference>
<dbReference type="InterPro" id="IPR002403">
    <property type="entry name" value="Cyt_P450_E_grp-IV"/>
</dbReference>
<evidence type="ECO:0000256" key="8">
    <source>
        <dbReference type="ARBA" id="ARBA00023004"/>
    </source>
</evidence>
<keyword evidence="7" id="KW-0256">Endoplasmic reticulum</keyword>
<dbReference type="PANTHER" id="PTHR24291:SF189">
    <property type="entry name" value="CYTOCHROME P450 4C3-RELATED"/>
    <property type="match status" value="1"/>
</dbReference>
<comment type="cofactor">
    <cofactor evidence="1 11">
        <name>heme</name>
        <dbReference type="ChEBI" id="CHEBI:30413"/>
    </cofactor>
</comment>
<reference evidence="13" key="2">
    <citation type="journal article" date="2018" name="Environ. Sci. Technol.">
        <title>The Toxicogenome of Hyalella azteca: A Model for Sediment Ecotoxicology and Evolutionary Toxicology.</title>
        <authorList>
            <person name="Poynton H.C."/>
            <person name="Hasenbein S."/>
            <person name="Benoit J.B."/>
            <person name="Sepulveda M.S."/>
            <person name="Poelchau M.F."/>
            <person name="Hughes D.S.T."/>
            <person name="Murali S.C."/>
            <person name="Chen S."/>
            <person name="Glastad K.M."/>
            <person name="Goodisman M.A.D."/>
            <person name="Werren J.H."/>
            <person name="Vineis J.H."/>
            <person name="Bowen J.L."/>
            <person name="Friedrich M."/>
            <person name="Jones J."/>
            <person name="Robertson H.M."/>
            <person name="Feyereisen R."/>
            <person name="Mechler-Hickson A."/>
            <person name="Mathers N."/>
            <person name="Lee C.E."/>
            <person name="Colbourne J.K."/>
            <person name="Biales A."/>
            <person name="Johnston J.S."/>
            <person name="Wellborn G.A."/>
            <person name="Rosendale A.J."/>
            <person name="Cridge A.G."/>
            <person name="Munoz-Torres M.C."/>
            <person name="Bain P.A."/>
            <person name="Manny A.R."/>
            <person name="Major K.M."/>
            <person name="Lambert F.N."/>
            <person name="Vulpe C.D."/>
            <person name="Tuck P."/>
            <person name="Blalock B.J."/>
            <person name="Lin Y.Y."/>
            <person name="Smith M.E."/>
            <person name="Ochoa-Acuna H."/>
            <person name="Chen M.M."/>
            <person name="Childers C.P."/>
            <person name="Qu J."/>
            <person name="Dugan S."/>
            <person name="Lee S.L."/>
            <person name="Chao H."/>
            <person name="Dinh H."/>
            <person name="Han Y."/>
            <person name="Doddapaneni H."/>
            <person name="Worley K.C."/>
            <person name="Muzny D.M."/>
            <person name="Gibbs R.A."/>
            <person name="Richards S."/>
        </authorList>
    </citation>
    <scope>NUCLEOTIDE SEQUENCE</scope>
    <source>
        <strain evidence="13">HAZT.00-mixed</strain>
        <tissue evidence="13">Whole organism</tissue>
    </source>
</reference>
<proteinExistence type="inferred from homology"/>
<evidence type="ECO:0000256" key="1">
    <source>
        <dbReference type="ARBA" id="ARBA00001971"/>
    </source>
</evidence>
<evidence type="ECO:0000256" key="5">
    <source>
        <dbReference type="ARBA" id="ARBA00022617"/>
    </source>
</evidence>
<dbReference type="Gene3D" id="1.10.630.10">
    <property type="entry name" value="Cytochrome P450"/>
    <property type="match status" value="2"/>
</dbReference>
<dbReference type="InterPro" id="IPR036396">
    <property type="entry name" value="Cyt_P450_sf"/>
</dbReference>
<evidence type="ECO:0000256" key="10">
    <source>
        <dbReference type="ARBA" id="ARBA00023136"/>
    </source>
</evidence>
<reference evidence="13" key="1">
    <citation type="submission" date="2014-08" db="EMBL/GenBank/DDBJ databases">
        <authorList>
            <person name="Murali S."/>
            <person name="Richards S."/>
            <person name="Bandaranaike D."/>
            <person name="Bellair M."/>
            <person name="Blankenburg K."/>
            <person name="Chao H."/>
            <person name="Dinh H."/>
            <person name="Doddapaneni H."/>
            <person name="Dugan-Rocha S."/>
            <person name="Elkadiri S."/>
            <person name="Gnanaolivu R."/>
            <person name="Hughes D."/>
            <person name="Lee S."/>
            <person name="Li M."/>
            <person name="Ming W."/>
            <person name="Munidasa M."/>
            <person name="Muniz J."/>
            <person name="Nguyen L."/>
            <person name="Osuji N."/>
            <person name="Pu L.-L."/>
            <person name="Puazo M."/>
            <person name="Skinner E."/>
            <person name="Qu C."/>
            <person name="Quiroz J."/>
            <person name="Raj R."/>
            <person name="Weissenberger G."/>
            <person name="Xin Y."/>
            <person name="Zou X."/>
            <person name="Han Y."/>
            <person name="Worley K."/>
            <person name="Muzny D."/>
            <person name="Gibbs R."/>
        </authorList>
    </citation>
    <scope>NUCLEOTIDE SEQUENCE</scope>
    <source>
        <strain evidence="13">HAZT.00-mixed</strain>
        <tissue evidence="13">Whole organism</tissue>
    </source>
</reference>
<comment type="function">
    <text evidence="2">May be involved in the metabolism of insect hormones and in the breakdown of synthetic insecticides.</text>
</comment>
<evidence type="ECO:0000256" key="2">
    <source>
        <dbReference type="ARBA" id="ARBA00003690"/>
    </source>
</evidence>
<evidence type="ECO:0000256" key="4">
    <source>
        <dbReference type="ARBA" id="ARBA00010617"/>
    </source>
</evidence>
<dbReference type="InterPro" id="IPR001128">
    <property type="entry name" value="Cyt_P450"/>
</dbReference>
<comment type="caution">
    <text evidence="13">The sequence shown here is derived from an EMBL/GenBank/DDBJ whole genome shotgun (WGS) entry which is preliminary data.</text>
</comment>
<dbReference type="PANTHER" id="PTHR24291">
    <property type="entry name" value="CYTOCHROME P450 FAMILY 4"/>
    <property type="match status" value="1"/>
</dbReference>
<sequence length="354" mass="40539">QKWKSRRRLLTPTFHFKILEDFVEVFNRQALRFVDKLQYNVGDKPFNVYPSVTLFTLDVIMETAMGNDINVQNDEESDYVKAVVGIAELIQTRQFSPWLHSDLIFKLSGLEKKQRRYIDTLHAMSLGAIRTRRIEYNKIKKQGAGNSAQEPQIIGAKKRLAFLDLLLEASESSDARLTDEDLREEARVVQELNDVLGEGDVTITTDALRDLKLLEACIKEALRIFPSVPFVGRKLLKPATLNGYELPAGTNVIAMIYCIHRDPEQFPNPEEFNPDRFLGDEVTKRHPYSYVPFSAGPRNCIGQKFALMEEKVMLAHFLRTYEVTAKQSVEELGLLGELILRPDHGVMVTLQRRK</sequence>
<dbReference type="InterPro" id="IPR050196">
    <property type="entry name" value="Cytochrome_P450_Monoox"/>
</dbReference>
<reference evidence="13" key="3">
    <citation type="submission" date="2019-06" db="EMBL/GenBank/DDBJ databases">
        <authorList>
            <person name="Poynton C."/>
            <person name="Hasenbein S."/>
            <person name="Benoit J.B."/>
            <person name="Sepulveda M.S."/>
            <person name="Poelchau M.F."/>
            <person name="Murali S.C."/>
            <person name="Chen S."/>
            <person name="Glastad K.M."/>
            <person name="Werren J.H."/>
            <person name="Vineis J.H."/>
            <person name="Bowen J.L."/>
            <person name="Friedrich M."/>
            <person name="Jones J."/>
            <person name="Robertson H.M."/>
            <person name="Feyereisen R."/>
            <person name="Mechler-Hickson A."/>
            <person name="Mathers N."/>
            <person name="Lee C.E."/>
            <person name="Colbourne J.K."/>
            <person name="Biales A."/>
            <person name="Johnston J.S."/>
            <person name="Wellborn G.A."/>
            <person name="Rosendale A.J."/>
            <person name="Cridge A.G."/>
            <person name="Munoz-Torres M.C."/>
            <person name="Bain P.A."/>
            <person name="Manny A.R."/>
            <person name="Major K.M."/>
            <person name="Lambert F.N."/>
            <person name="Vulpe C.D."/>
            <person name="Tuck P."/>
            <person name="Blalock B.J."/>
            <person name="Lin Y.-Y."/>
            <person name="Smith M.E."/>
            <person name="Ochoa-Acuna H."/>
            <person name="Chen M.-J.M."/>
            <person name="Childers C.P."/>
            <person name="Qu J."/>
            <person name="Dugan S."/>
            <person name="Lee S.L."/>
            <person name="Chao H."/>
            <person name="Dinh H."/>
            <person name="Han Y."/>
            <person name="Doddapaneni H."/>
            <person name="Worley K.C."/>
            <person name="Muzny D.M."/>
            <person name="Gibbs R.A."/>
            <person name="Richards S."/>
        </authorList>
    </citation>
    <scope>NUCLEOTIDE SEQUENCE</scope>
    <source>
        <strain evidence="13">HAZT.00-mixed</strain>
        <tissue evidence="13">Whole organism</tissue>
    </source>
</reference>
<organism evidence="13">
    <name type="scientific">Hyalella azteca</name>
    <name type="common">Amphipod</name>
    <dbReference type="NCBI Taxonomy" id="294128"/>
    <lineage>
        <taxon>Eukaryota</taxon>
        <taxon>Metazoa</taxon>
        <taxon>Ecdysozoa</taxon>
        <taxon>Arthropoda</taxon>
        <taxon>Crustacea</taxon>
        <taxon>Multicrustacea</taxon>
        <taxon>Malacostraca</taxon>
        <taxon>Eumalacostraca</taxon>
        <taxon>Peracarida</taxon>
        <taxon>Amphipoda</taxon>
        <taxon>Senticaudata</taxon>
        <taxon>Talitrida</taxon>
        <taxon>Talitroidea</taxon>
        <taxon>Hyalellidae</taxon>
        <taxon>Hyalella</taxon>
    </lineage>
</organism>
<dbReference type="InterPro" id="IPR017972">
    <property type="entry name" value="Cyt_P450_CS"/>
</dbReference>
<evidence type="ECO:0000256" key="9">
    <source>
        <dbReference type="ARBA" id="ARBA00023033"/>
    </source>
</evidence>
<dbReference type="GO" id="GO:0020037">
    <property type="term" value="F:heme binding"/>
    <property type="evidence" value="ECO:0007669"/>
    <property type="project" value="InterPro"/>
</dbReference>
<feature type="binding site" description="axial binding residue" evidence="11">
    <location>
        <position position="300"/>
    </location>
    <ligand>
        <name>heme</name>
        <dbReference type="ChEBI" id="CHEBI:30413"/>
    </ligand>
    <ligandPart>
        <name>Fe</name>
        <dbReference type="ChEBI" id="CHEBI:18248"/>
    </ligandPart>
</feature>
<dbReference type="GO" id="GO:0005506">
    <property type="term" value="F:iron ion binding"/>
    <property type="evidence" value="ECO:0007669"/>
    <property type="project" value="InterPro"/>
</dbReference>
<dbReference type="Pfam" id="PF00067">
    <property type="entry name" value="p450"/>
    <property type="match status" value="2"/>
</dbReference>
<dbReference type="GO" id="GO:0016705">
    <property type="term" value="F:oxidoreductase activity, acting on paired donors, with incorporation or reduction of molecular oxygen"/>
    <property type="evidence" value="ECO:0007669"/>
    <property type="project" value="InterPro"/>
</dbReference>
<evidence type="ECO:0000256" key="6">
    <source>
        <dbReference type="ARBA" id="ARBA00022723"/>
    </source>
</evidence>
<dbReference type="AlphaFoldDB" id="A0A6A0GS06"/>
<evidence type="ECO:0000256" key="12">
    <source>
        <dbReference type="RuleBase" id="RU000461"/>
    </source>
</evidence>
<evidence type="ECO:0000256" key="11">
    <source>
        <dbReference type="PIRSR" id="PIRSR602403-1"/>
    </source>
</evidence>
<dbReference type="PROSITE" id="PS00086">
    <property type="entry name" value="CYTOCHROME_P450"/>
    <property type="match status" value="1"/>
</dbReference>
<evidence type="ECO:0000256" key="7">
    <source>
        <dbReference type="ARBA" id="ARBA00022824"/>
    </source>
</evidence>
<feature type="non-terminal residue" evidence="13">
    <location>
        <position position="1"/>
    </location>
</feature>
<dbReference type="PRINTS" id="PR00465">
    <property type="entry name" value="EP450IV"/>
</dbReference>
<dbReference type="GO" id="GO:0005789">
    <property type="term" value="C:endoplasmic reticulum membrane"/>
    <property type="evidence" value="ECO:0007669"/>
    <property type="project" value="UniProtKB-SubCell"/>
</dbReference>
<keyword evidence="8 11" id="KW-0408">Iron</keyword>
<comment type="subcellular location">
    <subcellularLocation>
        <location evidence="3">Endoplasmic reticulum membrane</location>
    </subcellularLocation>
</comment>
<dbReference type="SUPFAM" id="SSF48264">
    <property type="entry name" value="Cytochrome P450"/>
    <property type="match status" value="1"/>
</dbReference>
<name>A0A6A0GS06_HYAAZ</name>
<protein>
    <submittedName>
        <fullName evidence="13">Cytochrome P450 CYP4V34</fullName>
    </submittedName>
</protein>
<comment type="similarity">
    <text evidence="4 12">Belongs to the cytochrome P450 family.</text>
</comment>